<accession>A0A1M6AEW7</accession>
<feature type="transmembrane region" description="Helical" evidence="10">
    <location>
        <begin position="320"/>
        <end position="347"/>
    </location>
</feature>
<dbReference type="InterPro" id="IPR048279">
    <property type="entry name" value="MdtK-like"/>
</dbReference>
<evidence type="ECO:0000256" key="4">
    <source>
        <dbReference type="ARBA" id="ARBA00022448"/>
    </source>
</evidence>
<feature type="transmembrane region" description="Helical" evidence="10">
    <location>
        <begin position="94"/>
        <end position="117"/>
    </location>
</feature>
<dbReference type="GO" id="GO:0046677">
    <property type="term" value="P:response to antibiotic"/>
    <property type="evidence" value="ECO:0007669"/>
    <property type="project" value="UniProtKB-KW"/>
</dbReference>
<name>A0A1M6AEW7_BUTFI</name>
<keyword evidence="7 10" id="KW-1133">Transmembrane helix</keyword>
<sequence>MKKVDFENGRVGHNIAMVALPMMAAQVLSLLYNIVDRIYIGRIPVTGTLELGSIGLCFPFITLILAFTNLFGAGGSPLFSMALGGGNKEKADTILSTAFTLLVSTAIVLTVILEVFAEPMLYLFGASDTTIVYALPYLRIYVTGTVFAMVATGMNPFINAQGYSSYGMRTVMIGAVSNIVLDPVFIFVFGMGVKGAAVATVISQFFSAVFVIKFLTGKKADFGISKDTIHKFRSSEALRITALGISSFVMQFTNSLVAVVCNNVLSTFGGDIYVSVYTVISSVRQILDVPIGAISDGSSPVISFNYGAKRYDRLLKAIRLSIIAGTAYTFCMWIFILAFPHFLVHIFTSDKDIMPLAVSGLRLYFAAFVFQSLQYGGQSVFKSLGMNKKAIFFSLFRKVVLVVPLTMLLPYIVNPSVNGVYLAEPISNIIGGMAAFTTMILTVYIPCRRKVAQANK</sequence>
<keyword evidence="9" id="KW-0046">Antibiotic resistance</keyword>
<keyword evidence="5" id="KW-1003">Cell membrane</keyword>
<dbReference type="AlphaFoldDB" id="A0A1M6AEW7"/>
<evidence type="ECO:0000256" key="9">
    <source>
        <dbReference type="ARBA" id="ARBA00023251"/>
    </source>
</evidence>
<dbReference type="GO" id="GO:0042910">
    <property type="term" value="F:xenobiotic transmembrane transporter activity"/>
    <property type="evidence" value="ECO:0007669"/>
    <property type="project" value="InterPro"/>
</dbReference>
<dbReference type="Proteomes" id="UP000184278">
    <property type="component" value="Unassembled WGS sequence"/>
</dbReference>
<reference evidence="12" key="1">
    <citation type="submission" date="2016-11" db="EMBL/GenBank/DDBJ databases">
        <authorList>
            <person name="Varghese N."/>
            <person name="Submissions S."/>
        </authorList>
    </citation>
    <scope>NUCLEOTIDE SEQUENCE [LARGE SCALE GENOMIC DNA]</scope>
    <source>
        <strain evidence="12">DSM 3071</strain>
    </source>
</reference>
<dbReference type="InterPro" id="IPR045070">
    <property type="entry name" value="MATE_MepA-like"/>
</dbReference>
<protein>
    <recommendedName>
        <fullName evidence="3">Multidrug export protein MepA</fullName>
    </recommendedName>
</protein>
<evidence type="ECO:0000256" key="2">
    <source>
        <dbReference type="ARBA" id="ARBA00008417"/>
    </source>
</evidence>
<dbReference type="Pfam" id="PF01554">
    <property type="entry name" value="MatE"/>
    <property type="match status" value="2"/>
</dbReference>
<dbReference type="STRING" id="1121131.SAMN02745229_02945"/>
<dbReference type="GO" id="GO:0005886">
    <property type="term" value="C:plasma membrane"/>
    <property type="evidence" value="ECO:0007669"/>
    <property type="project" value="UniProtKB-SubCell"/>
</dbReference>
<keyword evidence="4" id="KW-0813">Transport</keyword>
<feature type="transmembrane region" description="Helical" evidence="10">
    <location>
        <begin position="391"/>
        <end position="413"/>
    </location>
</feature>
<dbReference type="OrthoDB" id="9811110at2"/>
<evidence type="ECO:0000313" key="11">
    <source>
        <dbReference type="EMBL" id="SHI35015.1"/>
    </source>
</evidence>
<feature type="transmembrane region" description="Helical" evidence="10">
    <location>
        <begin position="425"/>
        <end position="447"/>
    </location>
</feature>
<dbReference type="GeneID" id="89507948"/>
<keyword evidence="6 10" id="KW-0812">Transmembrane</keyword>
<feature type="transmembrane region" description="Helical" evidence="10">
    <location>
        <begin position="12"/>
        <end position="32"/>
    </location>
</feature>
<evidence type="ECO:0000313" key="12">
    <source>
        <dbReference type="Proteomes" id="UP000184278"/>
    </source>
</evidence>
<dbReference type="InterPro" id="IPR051327">
    <property type="entry name" value="MATE_MepA_subfamily"/>
</dbReference>
<dbReference type="GO" id="GO:0015297">
    <property type="term" value="F:antiporter activity"/>
    <property type="evidence" value="ECO:0007669"/>
    <property type="project" value="InterPro"/>
</dbReference>
<feature type="transmembrane region" description="Helical" evidence="10">
    <location>
        <begin position="170"/>
        <end position="190"/>
    </location>
</feature>
<evidence type="ECO:0000256" key="3">
    <source>
        <dbReference type="ARBA" id="ARBA00022106"/>
    </source>
</evidence>
<evidence type="ECO:0000256" key="5">
    <source>
        <dbReference type="ARBA" id="ARBA00022475"/>
    </source>
</evidence>
<evidence type="ECO:0000256" key="10">
    <source>
        <dbReference type="SAM" id="Phobius"/>
    </source>
</evidence>
<dbReference type="NCBIfam" id="TIGR00797">
    <property type="entry name" value="matE"/>
    <property type="match status" value="1"/>
</dbReference>
<dbReference type="EMBL" id="FQXK01000027">
    <property type="protein sequence ID" value="SHI35015.1"/>
    <property type="molecule type" value="Genomic_DNA"/>
</dbReference>
<feature type="transmembrane region" description="Helical" evidence="10">
    <location>
        <begin position="196"/>
        <end position="216"/>
    </location>
</feature>
<comment type="similarity">
    <text evidence="2">Belongs to the multi antimicrobial extrusion (MATE) (TC 2.A.66.1) family. MepA subfamily.</text>
</comment>
<feature type="transmembrane region" description="Helical" evidence="10">
    <location>
        <begin position="353"/>
        <end position="370"/>
    </location>
</feature>
<evidence type="ECO:0000256" key="8">
    <source>
        <dbReference type="ARBA" id="ARBA00023136"/>
    </source>
</evidence>
<dbReference type="InterPro" id="IPR002528">
    <property type="entry name" value="MATE_fam"/>
</dbReference>
<keyword evidence="12" id="KW-1185">Reference proteome</keyword>
<feature type="transmembrane region" description="Helical" evidence="10">
    <location>
        <begin position="52"/>
        <end position="73"/>
    </location>
</feature>
<keyword evidence="8 10" id="KW-0472">Membrane</keyword>
<feature type="transmembrane region" description="Helical" evidence="10">
    <location>
        <begin position="137"/>
        <end position="158"/>
    </location>
</feature>
<gene>
    <name evidence="11" type="ORF">SAMN02745229_02945</name>
</gene>
<dbReference type="PANTHER" id="PTHR43823">
    <property type="entry name" value="SPORULATION PROTEIN YKVU"/>
    <property type="match status" value="1"/>
</dbReference>
<proteinExistence type="inferred from homology"/>
<evidence type="ECO:0000256" key="1">
    <source>
        <dbReference type="ARBA" id="ARBA00004651"/>
    </source>
</evidence>
<dbReference type="CDD" id="cd13143">
    <property type="entry name" value="MATE_MepA_like"/>
    <property type="match status" value="1"/>
</dbReference>
<dbReference type="PANTHER" id="PTHR43823:SF3">
    <property type="entry name" value="MULTIDRUG EXPORT PROTEIN MEPA"/>
    <property type="match status" value="1"/>
</dbReference>
<organism evidence="11 12">
    <name type="scientific">Butyrivibrio fibrisolvens DSM 3071</name>
    <dbReference type="NCBI Taxonomy" id="1121131"/>
    <lineage>
        <taxon>Bacteria</taxon>
        <taxon>Bacillati</taxon>
        <taxon>Bacillota</taxon>
        <taxon>Clostridia</taxon>
        <taxon>Lachnospirales</taxon>
        <taxon>Lachnospiraceae</taxon>
        <taxon>Butyrivibrio</taxon>
    </lineage>
</organism>
<evidence type="ECO:0000256" key="7">
    <source>
        <dbReference type="ARBA" id="ARBA00022989"/>
    </source>
</evidence>
<dbReference type="RefSeq" id="WP_073388871.1">
    <property type="nucleotide sequence ID" value="NZ_FQXK01000027.1"/>
</dbReference>
<comment type="subcellular location">
    <subcellularLocation>
        <location evidence="1">Cell membrane</location>
        <topology evidence="1">Multi-pass membrane protein</topology>
    </subcellularLocation>
</comment>
<dbReference type="PIRSF" id="PIRSF006603">
    <property type="entry name" value="DinF"/>
    <property type="match status" value="1"/>
</dbReference>
<evidence type="ECO:0000256" key="6">
    <source>
        <dbReference type="ARBA" id="ARBA00022692"/>
    </source>
</evidence>